<keyword evidence="2" id="KW-1185">Reference proteome</keyword>
<name>A0AAW5R7A3_9HYPH</name>
<dbReference type="AlphaFoldDB" id="A0AAW5R7A3"/>
<dbReference type="RefSeq" id="WP_261618415.1">
    <property type="nucleotide sequence ID" value="NZ_JALIDZ010000015.1"/>
</dbReference>
<accession>A0AAW5R7A3</accession>
<protein>
    <submittedName>
        <fullName evidence="1">DUF3095 domain-containing protein</fullName>
    </submittedName>
</protein>
<dbReference type="Pfam" id="PF11294">
    <property type="entry name" value="DUF3095"/>
    <property type="match status" value="1"/>
</dbReference>
<proteinExistence type="predicted"/>
<organism evidence="1 2">
    <name type="scientific">Microbaculum marinisediminis</name>
    <dbReference type="NCBI Taxonomy" id="2931392"/>
    <lineage>
        <taxon>Bacteria</taxon>
        <taxon>Pseudomonadati</taxon>
        <taxon>Pseudomonadota</taxon>
        <taxon>Alphaproteobacteria</taxon>
        <taxon>Hyphomicrobiales</taxon>
        <taxon>Tepidamorphaceae</taxon>
        <taxon>Microbaculum</taxon>
    </lineage>
</organism>
<reference evidence="1 2" key="1">
    <citation type="submission" date="2022-04" db="EMBL/GenBank/DDBJ databases">
        <authorList>
            <person name="Ye Y.-Q."/>
            <person name="Du Z.-J."/>
        </authorList>
    </citation>
    <scope>NUCLEOTIDE SEQUENCE [LARGE SCALE GENOMIC DNA]</scope>
    <source>
        <strain evidence="1 2">A6E488</strain>
    </source>
</reference>
<dbReference type="InterPro" id="IPR021445">
    <property type="entry name" value="DUF3095"/>
</dbReference>
<evidence type="ECO:0000313" key="1">
    <source>
        <dbReference type="EMBL" id="MCT8974828.1"/>
    </source>
</evidence>
<dbReference type="Proteomes" id="UP001320898">
    <property type="component" value="Unassembled WGS sequence"/>
</dbReference>
<evidence type="ECO:0000313" key="2">
    <source>
        <dbReference type="Proteomes" id="UP001320898"/>
    </source>
</evidence>
<comment type="caution">
    <text evidence="1">The sequence shown here is derived from an EMBL/GenBank/DDBJ whole genome shotgun (WGS) entry which is preliminary data.</text>
</comment>
<sequence>MADALHAFYDRIPLIDRFETVGDTARYVSLPDGWHVGVADVEDSTRAIAAGQYKAVNMVGAAVIAATMNALKTRNYPFAFGGDGAAIAVPPDAAAAAADALARVRRFAATALDLELRVGLVPVEDIRAAGHDVRVARFGVSPKLSFALFSGGGVHWAEQALKAGRIALPEAPQDAWPDLAGLSCRWEPFASRNGRIVSLIAVPAPGADEADFAALVTRISEIADAAPDRAVPVSAESMVPTVFSSGLAIEARAARGAVGRTLTYLKLVAVSVFGWVLFRNHWRFGGFDPDAYRAMSVLNSDFRKFDDGLRMTLDCNAEVEAGIRRALEAAQADGIADYGIHTQDAALMTCLVPSVMSDDHMHFIDGAAGGYAQAAVALKGRIAARAAAA</sequence>
<dbReference type="EMBL" id="JALIDZ010000015">
    <property type="protein sequence ID" value="MCT8974828.1"/>
    <property type="molecule type" value="Genomic_DNA"/>
</dbReference>
<gene>
    <name evidence="1" type="ORF">MUB46_23470</name>
</gene>